<evidence type="ECO:0000313" key="2">
    <source>
        <dbReference type="Proteomes" id="UP000033636"/>
    </source>
</evidence>
<accession>A0ACC6V3G1</accession>
<reference evidence="1" key="1">
    <citation type="submission" date="2024-07" db="EMBL/GenBank/DDBJ databases">
        <title>Metagenome and Metagenome-Assembled Genomes of Archaea from a hot spring from the geothermal field of Los Azufres, Mexico.</title>
        <authorList>
            <person name="Marin-Paredes R."/>
            <person name="Martinez-Romero E."/>
            <person name="Servin-Garciduenas L.E."/>
        </authorList>
    </citation>
    <scope>NUCLEOTIDE SEQUENCE</scope>
</reference>
<dbReference type="Proteomes" id="UP000033636">
    <property type="component" value="Unassembled WGS sequence"/>
</dbReference>
<proteinExistence type="predicted"/>
<evidence type="ECO:0000313" key="1">
    <source>
        <dbReference type="EMBL" id="MFB6491311.1"/>
    </source>
</evidence>
<gene>
    <name evidence="1" type="ORF">TU35_008795</name>
</gene>
<sequence length="88" mass="9095">MGLLALIGLGLLLFIVGMFLMMLGALREASKARESGQGGEEKAEAGGVVLIGPVPIVFGTSQRITKIVLILAIVLTALALALFLIAYA</sequence>
<comment type="caution">
    <text evidence="1">The sequence shown here is derived from an EMBL/GenBank/DDBJ whole genome shotgun (WGS) entry which is preliminary data.</text>
</comment>
<protein>
    <submittedName>
        <fullName evidence="1">DUF131 domain-containing protein</fullName>
    </submittedName>
</protein>
<dbReference type="EMBL" id="JZWT02000028">
    <property type="protein sequence ID" value="MFB6491311.1"/>
    <property type="molecule type" value="Genomic_DNA"/>
</dbReference>
<organism evidence="1 2">
    <name type="scientific">Thermoproteus sp. AZ2</name>
    <dbReference type="NCBI Taxonomy" id="1609232"/>
    <lineage>
        <taxon>Archaea</taxon>
        <taxon>Thermoproteota</taxon>
        <taxon>Thermoprotei</taxon>
        <taxon>Thermoproteales</taxon>
        <taxon>Thermoproteaceae</taxon>
        <taxon>Thermoproteus</taxon>
    </lineage>
</organism>
<name>A0ACC6V3G1_9CREN</name>